<dbReference type="Proteomes" id="UP001196661">
    <property type="component" value="Unassembled WGS sequence"/>
</dbReference>
<dbReference type="RefSeq" id="WP_215618361.1">
    <property type="nucleotide sequence ID" value="NZ_JADOER010000008.1"/>
</dbReference>
<dbReference type="Gene3D" id="3.40.50.2000">
    <property type="entry name" value="Glycogen Phosphorylase B"/>
    <property type="match status" value="2"/>
</dbReference>
<reference evidence="1 2" key="1">
    <citation type="journal article" date="2021" name="Mar. Drugs">
        <title>Genome Reduction and Secondary Metabolism of the Marine Sponge-Associated Cyanobacterium Leptothoe.</title>
        <authorList>
            <person name="Konstantinou D."/>
            <person name="Popin R.V."/>
            <person name="Fewer D.P."/>
            <person name="Sivonen K."/>
            <person name="Gkelis S."/>
        </authorList>
    </citation>
    <scope>NUCLEOTIDE SEQUENCE [LARGE SCALE GENOMIC DNA]</scope>
    <source>
        <strain evidence="1 2">TAU-MAC 1615</strain>
    </source>
</reference>
<dbReference type="Pfam" id="PF13692">
    <property type="entry name" value="Glyco_trans_1_4"/>
    <property type="match status" value="1"/>
</dbReference>
<dbReference type="PANTHER" id="PTHR12526">
    <property type="entry name" value="GLYCOSYLTRANSFERASE"/>
    <property type="match status" value="1"/>
</dbReference>
<protein>
    <submittedName>
        <fullName evidence="1">Glycosyltransferase</fullName>
    </submittedName>
</protein>
<gene>
    <name evidence="1" type="ORF">IXB28_09635</name>
</gene>
<name>A0ABS5Y4C2_9CYAN</name>
<comment type="caution">
    <text evidence="1">The sequence shown here is derived from an EMBL/GenBank/DDBJ whole genome shotgun (WGS) entry which is preliminary data.</text>
</comment>
<evidence type="ECO:0000313" key="1">
    <source>
        <dbReference type="EMBL" id="MBT9312466.1"/>
    </source>
</evidence>
<organism evidence="1 2">
    <name type="scientific">Leptothoe kymatousa TAU-MAC 1615</name>
    <dbReference type="NCBI Taxonomy" id="2364775"/>
    <lineage>
        <taxon>Bacteria</taxon>
        <taxon>Bacillati</taxon>
        <taxon>Cyanobacteriota</taxon>
        <taxon>Cyanophyceae</taxon>
        <taxon>Nodosilineales</taxon>
        <taxon>Cymatolegaceae</taxon>
        <taxon>Leptothoe</taxon>
        <taxon>Leptothoe kymatousa</taxon>
    </lineage>
</organism>
<dbReference type="PANTHER" id="PTHR12526:SF630">
    <property type="entry name" value="GLYCOSYLTRANSFERASE"/>
    <property type="match status" value="1"/>
</dbReference>
<dbReference type="CDD" id="cd03811">
    <property type="entry name" value="GT4_GT28_WabH-like"/>
    <property type="match status" value="1"/>
</dbReference>
<keyword evidence="2" id="KW-1185">Reference proteome</keyword>
<accession>A0ABS5Y4C2</accession>
<dbReference type="SUPFAM" id="SSF53756">
    <property type="entry name" value="UDP-Glycosyltransferase/glycogen phosphorylase"/>
    <property type="match status" value="1"/>
</dbReference>
<dbReference type="EMBL" id="JADOER010000008">
    <property type="protein sequence ID" value="MBT9312466.1"/>
    <property type="molecule type" value="Genomic_DNA"/>
</dbReference>
<sequence length="386" mass="41950">MRSPLTTIFFVPSLGNGGAEMNLLRLLNNIDRTRIKPILAVACPGGSYEKRLSKDIEIVYLTDGNLSSSTARLIASVIPLRSLVLARQAHIVCSFLDPANITALISTAGIANICRIVGVQNTPSVQYSGTNRLFGQGVLFLMKRLYPYANKILALSEGVATDLRNILSPKAVQNLSIIHNAGFDNSIIHLSKEPIEETHLYKVPTIVACGRLVEQKAFSFLLNAFSQVRQQRNASLIILGEGEQRESLETQINHLSLDSDVHLIGFRENPYKYMAAADIFVLSSIFEGFGNVLVEAMTCGTAVISTDCPSGPSEIITHEQNGLLTPVLDSDALANVIVHLLDDINLRNHLALAGKESSKKFNAASIADKYVALFEQTCSSENVVTA</sequence>
<evidence type="ECO:0000313" key="2">
    <source>
        <dbReference type="Proteomes" id="UP001196661"/>
    </source>
</evidence>
<proteinExistence type="predicted"/>